<evidence type="ECO:0000256" key="4">
    <source>
        <dbReference type="PIRSR" id="PIRSR617867-1"/>
    </source>
</evidence>
<evidence type="ECO:0000313" key="7">
    <source>
        <dbReference type="EMBL" id="MBB5642405.1"/>
    </source>
</evidence>
<dbReference type="SMART" id="SM00226">
    <property type="entry name" value="LMWPc"/>
    <property type="match status" value="1"/>
</dbReference>
<evidence type="ECO:0000256" key="1">
    <source>
        <dbReference type="ARBA" id="ARBA00011063"/>
    </source>
</evidence>
<comment type="caution">
    <text evidence="7">The sequence shown here is derived from an EMBL/GenBank/DDBJ whole genome shotgun (WGS) entry which is preliminary data.</text>
</comment>
<dbReference type="Pfam" id="PF01451">
    <property type="entry name" value="LMWPc"/>
    <property type="match status" value="1"/>
</dbReference>
<gene>
    <name evidence="7" type="ORF">BJ997_002953</name>
</gene>
<evidence type="ECO:0000256" key="3">
    <source>
        <dbReference type="ARBA" id="ARBA00022912"/>
    </source>
</evidence>
<dbReference type="InterPro" id="IPR050438">
    <property type="entry name" value="LMW_PTPase"/>
</dbReference>
<evidence type="ECO:0000256" key="5">
    <source>
        <dbReference type="SAM" id="MobiDB-lite"/>
    </source>
</evidence>
<dbReference type="InterPro" id="IPR017867">
    <property type="entry name" value="Tyr_phospatase_low_mol_wt"/>
</dbReference>
<feature type="region of interest" description="Disordered" evidence="5">
    <location>
        <begin position="1"/>
        <end position="76"/>
    </location>
</feature>
<protein>
    <submittedName>
        <fullName evidence="7">Protein-tyrosine phosphatase</fullName>
        <ecNumber evidence="7">3.1.3.48</ecNumber>
    </submittedName>
</protein>
<dbReference type="SUPFAM" id="SSF52788">
    <property type="entry name" value="Phosphotyrosine protein phosphatases I"/>
    <property type="match status" value="1"/>
</dbReference>
<evidence type="ECO:0000256" key="2">
    <source>
        <dbReference type="ARBA" id="ARBA00022801"/>
    </source>
</evidence>
<feature type="domain" description="Phosphotyrosine protein phosphatase I" evidence="6">
    <location>
        <begin position="95"/>
        <end position="275"/>
    </location>
</feature>
<dbReference type="PRINTS" id="PR00719">
    <property type="entry name" value="LMWPTPASE"/>
</dbReference>
<dbReference type="PANTHER" id="PTHR11717">
    <property type="entry name" value="LOW MOLECULAR WEIGHT PROTEIN TYROSINE PHOSPHATASE"/>
    <property type="match status" value="1"/>
</dbReference>
<dbReference type="InterPro" id="IPR036196">
    <property type="entry name" value="Ptyr_pPase_sf"/>
</dbReference>
<comment type="similarity">
    <text evidence="1">Belongs to the low molecular weight phosphotyrosine protein phosphatase family.</text>
</comment>
<dbReference type="AlphaFoldDB" id="A0A7W8ZYT0"/>
<organism evidence="7 8">
    <name type="scientific">Cryobacterium roopkundense</name>
    <dbReference type="NCBI Taxonomy" id="1001240"/>
    <lineage>
        <taxon>Bacteria</taxon>
        <taxon>Bacillati</taxon>
        <taxon>Actinomycetota</taxon>
        <taxon>Actinomycetes</taxon>
        <taxon>Micrococcales</taxon>
        <taxon>Microbacteriaceae</taxon>
        <taxon>Cryobacterium</taxon>
    </lineage>
</organism>
<feature type="active site" evidence="4">
    <location>
        <position position="107"/>
    </location>
</feature>
<sequence length="283" mass="29711">MTEAPKHGRRAAKPPAPPVPLVELVETPRDPATRSRDAVTGFRDAGEEHARSSTSEPLVEARGTSDRDPAIRSRDAVTGFRDAGEEHARSSTSEISVLVVCTGNICRSPLAEHLLRARFAAAGISATVSSAGTRALVGHDMTAEAAALAVDYGAVDAPHSAQLLTPELIAHADLVLTATREHRSAAVSMYPKSTRYTFTLNQLARLMPEVETPSREPQPAGIDSFIESIAASRGMTPPPADATDDDIEDPYRRSAAVYASAAAAIDAAVTTITAGIAASLGKR</sequence>
<dbReference type="OrthoDB" id="9784339at2"/>
<keyword evidence="3" id="KW-0904">Protein phosphatase</keyword>
<dbReference type="PANTHER" id="PTHR11717:SF31">
    <property type="entry name" value="LOW MOLECULAR WEIGHT PROTEIN-TYROSINE-PHOSPHATASE ETP-RELATED"/>
    <property type="match status" value="1"/>
</dbReference>
<dbReference type="EMBL" id="JACHBQ010000001">
    <property type="protein sequence ID" value="MBB5642405.1"/>
    <property type="molecule type" value="Genomic_DNA"/>
</dbReference>
<dbReference type="Gene3D" id="3.40.50.2300">
    <property type="match status" value="1"/>
</dbReference>
<evidence type="ECO:0000259" key="6">
    <source>
        <dbReference type="SMART" id="SM00226"/>
    </source>
</evidence>
<feature type="active site" description="Nucleophile" evidence="4">
    <location>
        <position position="101"/>
    </location>
</feature>
<name>A0A7W8ZYT0_9MICO</name>
<dbReference type="GO" id="GO:0004725">
    <property type="term" value="F:protein tyrosine phosphatase activity"/>
    <property type="evidence" value="ECO:0007669"/>
    <property type="project" value="UniProtKB-EC"/>
</dbReference>
<dbReference type="EC" id="3.1.3.48" evidence="7"/>
<feature type="compositionally biased region" description="Basic and acidic residues" evidence="5">
    <location>
        <begin position="63"/>
        <end position="75"/>
    </location>
</feature>
<feature type="compositionally biased region" description="Basic and acidic residues" evidence="5">
    <location>
        <begin position="26"/>
        <end position="37"/>
    </location>
</feature>
<evidence type="ECO:0000313" key="8">
    <source>
        <dbReference type="Proteomes" id="UP000561726"/>
    </source>
</evidence>
<dbReference type="InterPro" id="IPR023485">
    <property type="entry name" value="Ptyr_pPase"/>
</dbReference>
<keyword evidence="2 7" id="KW-0378">Hydrolase</keyword>
<dbReference type="Proteomes" id="UP000561726">
    <property type="component" value="Unassembled WGS sequence"/>
</dbReference>
<proteinExistence type="inferred from homology"/>
<accession>A0A7W8ZYT0</accession>
<dbReference type="RefSeq" id="WP_052541863.1">
    <property type="nucleotide sequence ID" value="NZ_JACHBQ010000001.1"/>
</dbReference>
<reference evidence="7 8" key="1">
    <citation type="submission" date="2020-08" db="EMBL/GenBank/DDBJ databases">
        <title>Sequencing the genomes of 1000 actinobacteria strains.</title>
        <authorList>
            <person name="Klenk H.-P."/>
        </authorList>
    </citation>
    <scope>NUCLEOTIDE SEQUENCE [LARGE SCALE GENOMIC DNA]</scope>
    <source>
        <strain evidence="7 8">DSM 21065</strain>
    </source>
</reference>